<evidence type="ECO:0000256" key="6">
    <source>
        <dbReference type="NCBIfam" id="TIGR03625"/>
    </source>
</evidence>
<sequence length="205" mass="22365">MSKYILGKKIGMTQIFDENGNVKPVTIVEAGPVTVTKLLDEKKDGYGAVQVGFGVKRLNKPQQGQQKGFVSDKHKGFAFLREFKIPGQELKLGDKLSVSQFELNDEIVVRGTTKGKGFQGVVKRWGFHGGPKSHGQKHTLRAPGSIGSAFPQRVFKGLKMAGHMGVNKKSVINLRVAYIDEKNNLLGIVGSVPGTKGSMLEIFTR</sequence>
<dbReference type="NCBIfam" id="TIGR03625">
    <property type="entry name" value="L3_bact"/>
    <property type="match status" value="1"/>
</dbReference>
<dbReference type="Gene3D" id="2.40.30.10">
    <property type="entry name" value="Translation factors"/>
    <property type="match status" value="2"/>
</dbReference>
<evidence type="ECO:0000256" key="1">
    <source>
        <dbReference type="ARBA" id="ARBA00006540"/>
    </source>
</evidence>
<dbReference type="EMBL" id="MHOK01000006">
    <property type="protein sequence ID" value="OGZ62164.1"/>
    <property type="molecule type" value="Genomic_DNA"/>
</dbReference>
<comment type="similarity">
    <text evidence="1">Belongs to the universal ribosomal protein uL3 family.</text>
</comment>
<reference evidence="7 8" key="1">
    <citation type="journal article" date="2016" name="Nat. Commun.">
        <title>Thousands of microbial genomes shed light on interconnected biogeochemical processes in an aquifer system.</title>
        <authorList>
            <person name="Anantharaman K."/>
            <person name="Brown C.T."/>
            <person name="Hug L.A."/>
            <person name="Sharon I."/>
            <person name="Castelle C.J."/>
            <person name="Probst A.J."/>
            <person name="Thomas B.C."/>
            <person name="Singh A."/>
            <person name="Wilkins M.J."/>
            <person name="Karaoz U."/>
            <person name="Brodie E.L."/>
            <person name="Williams K.H."/>
            <person name="Hubbard S.S."/>
            <person name="Banfield J.F."/>
        </authorList>
    </citation>
    <scope>NUCLEOTIDE SEQUENCE [LARGE SCALE GENOMIC DNA]</scope>
</reference>
<evidence type="ECO:0000256" key="5">
    <source>
        <dbReference type="ARBA" id="ARBA00023274"/>
    </source>
</evidence>
<dbReference type="Pfam" id="PF00297">
    <property type="entry name" value="Ribosomal_L3"/>
    <property type="match status" value="1"/>
</dbReference>
<dbReference type="AlphaFoldDB" id="A0A1G2HI38"/>
<gene>
    <name evidence="7" type="ORF">A3F94_01110</name>
</gene>
<protein>
    <recommendedName>
        <fullName evidence="6">50S ribosomal protein L3</fullName>
    </recommendedName>
</protein>
<comment type="caution">
    <text evidence="7">The sequence shown here is derived from an EMBL/GenBank/DDBJ whole genome shotgun (WGS) entry which is preliminary data.</text>
</comment>
<keyword evidence="3" id="KW-0694">RNA-binding</keyword>
<keyword evidence="5" id="KW-0687">Ribonucleoprotein</keyword>
<dbReference type="PANTHER" id="PTHR11229:SF16">
    <property type="entry name" value="LARGE RIBOSOMAL SUBUNIT PROTEIN UL3C"/>
    <property type="match status" value="1"/>
</dbReference>
<name>A0A1G2HI38_9BACT</name>
<dbReference type="InterPro" id="IPR009000">
    <property type="entry name" value="Transl_B-barrel_sf"/>
</dbReference>
<keyword evidence="4 7" id="KW-0689">Ribosomal protein</keyword>
<dbReference type="STRING" id="1802165.A3F94_01110"/>
<evidence type="ECO:0000256" key="3">
    <source>
        <dbReference type="ARBA" id="ARBA00022884"/>
    </source>
</evidence>
<dbReference type="GO" id="GO:0019843">
    <property type="term" value="F:rRNA binding"/>
    <property type="evidence" value="ECO:0007669"/>
    <property type="project" value="UniProtKB-KW"/>
</dbReference>
<proteinExistence type="inferred from homology"/>
<accession>A0A1G2HI38</accession>
<evidence type="ECO:0000313" key="8">
    <source>
        <dbReference type="Proteomes" id="UP000176770"/>
    </source>
</evidence>
<dbReference type="SUPFAM" id="SSF50447">
    <property type="entry name" value="Translation proteins"/>
    <property type="match status" value="1"/>
</dbReference>
<evidence type="ECO:0000313" key="7">
    <source>
        <dbReference type="EMBL" id="OGZ62164.1"/>
    </source>
</evidence>
<evidence type="ECO:0000256" key="4">
    <source>
        <dbReference type="ARBA" id="ARBA00022980"/>
    </source>
</evidence>
<dbReference type="Proteomes" id="UP000176770">
    <property type="component" value="Unassembled WGS sequence"/>
</dbReference>
<dbReference type="PANTHER" id="PTHR11229">
    <property type="entry name" value="50S RIBOSOMAL PROTEIN L3"/>
    <property type="match status" value="1"/>
</dbReference>
<dbReference type="GO" id="GO:0022625">
    <property type="term" value="C:cytosolic large ribosomal subunit"/>
    <property type="evidence" value="ECO:0007669"/>
    <property type="project" value="TreeGrafter"/>
</dbReference>
<dbReference type="GO" id="GO:0003735">
    <property type="term" value="F:structural constituent of ribosome"/>
    <property type="evidence" value="ECO:0007669"/>
    <property type="project" value="UniProtKB-UniRule"/>
</dbReference>
<evidence type="ECO:0000256" key="2">
    <source>
        <dbReference type="ARBA" id="ARBA00022730"/>
    </source>
</evidence>
<dbReference type="GO" id="GO:0006412">
    <property type="term" value="P:translation"/>
    <property type="evidence" value="ECO:0007669"/>
    <property type="project" value="UniProtKB-UniRule"/>
</dbReference>
<organism evidence="7 8">
    <name type="scientific">Candidatus Spechtbacteria bacterium RIFCSPLOWO2_12_FULL_38_22</name>
    <dbReference type="NCBI Taxonomy" id="1802165"/>
    <lineage>
        <taxon>Bacteria</taxon>
        <taxon>Candidatus Spechtiibacteriota</taxon>
    </lineage>
</organism>
<dbReference type="FunFam" id="2.40.30.10:FF:000004">
    <property type="entry name" value="50S ribosomal protein L3"/>
    <property type="match status" value="1"/>
</dbReference>
<dbReference type="InterPro" id="IPR019927">
    <property type="entry name" value="Ribosomal_uL3_bac/org-type"/>
</dbReference>
<dbReference type="InterPro" id="IPR000597">
    <property type="entry name" value="Ribosomal_uL3"/>
</dbReference>
<keyword evidence="2" id="KW-0699">rRNA-binding</keyword>